<proteinExistence type="predicted"/>
<name>A0A0E0JV36_ORYPU</name>
<organism evidence="2">
    <name type="scientific">Oryza punctata</name>
    <name type="common">Red rice</name>
    <dbReference type="NCBI Taxonomy" id="4537"/>
    <lineage>
        <taxon>Eukaryota</taxon>
        <taxon>Viridiplantae</taxon>
        <taxon>Streptophyta</taxon>
        <taxon>Embryophyta</taxon>
        <taxon>Tracheophyta</taxon>
        <taxon>Spermatophyta</taxon>
        <taxon>Magnoliopsida</taxon>
        <taxon>Liliopsida</taxon>
        <taxon>Poales</taxon>
        <taxon>Poaceae</taxon>
        <taxon>BOP clade</taxon>
        <taxon>Oryzoideae</taxon>
        <taxon>Oryzeae</taxon>
        <taxon>Oryzinae</taxon>
        <taxon>Oryza</taxon>
    </lineage>
</organism>
<evidence type="ECO:0000313" key="3">
    <source>
        <dbReference type="Proteomes" id="UP000026962"/>
    </source>
</evidence>
<dbReference type="HOGENOM" id="CLU_1752685_0_0_1"/>
<reference evidence="2" key="1">
    <citation type="submission" date="2015-04" db="UniProtKB">
        <authorList>
            <consortium name="EnsemblPlants"/>
        </authorList>
    </citation>
    <scope>IDENTIFICATION</scope>
</reference>
<feature type="region of interest" description="Disordered" evidence="1">
    <location>
        <begin position="1"/>
        <end position="69"/>
    </location>
</feature>
<feature type="compositionally biased region" description="Basic and acidic residues" evidence="1">
    <location>
        <begin position="1"/>
        <end position="14"/>
    </location>
</feature>
<accession>A0A0E0JV36</accession>
<evidence type="ECO:0000313" key="2">
    <source>
        <dbReference type="EnsemblPlants" id="OPUNC02G01800.1"/>
    </source>
</evidence>
<feature type="compositionally biased region" description="Polar residues" evidence="1">
    <location>
        <begin position="49"/>
        <end position="59"/>
    </location>
</feature>
<dbReference type="Proteomes" id="UP000026962">
    <property type="component" value="Chromosome 2"/>
</dbReference>
<dbReference type="Gramene" id="OPUNC02G01800.1">
    <property type="protein sequence ID" value="OPUNC02G01800.1"/>
    <property type="gene ID" value="OPUNC02G01800"/>
</dbReference>
<evidence type="ECO:0000256" key="1">
    <source>
        <dbReference type="SAM" id="MobiDB-lite"/>
    </source>
</evidence>
<protein>
    <submittedName>
        <fullName evidence="2">Uncharacterized protein</fullName>
    </submittedName>
</protein>
<sequence>MSHDGNIEKGRRGEIAGMRRCSGEVPDETVMEFSPPTRKRLNGKGGSESTGELPSPNRSSHQKKKGHFVHTMNLTSSHQWLTCTATKFFTSQFTSKEKMGVTADASQRICRPHIPGSLNLDAFPSLNLSINKTTRSLPFQLNQSTSKLD</sequence>
<keyword evidence="3" id="KW-1185">Reference proteome</keyword>
<reference evidence="2" key="2">
    <citation type="submission" date="2018-05" db="EMBL/GenBank/DDBJ databases">
        <title>OpunRS2 (Oryza punctata Reference Sequence Version 2).</title>
        <authorList>
            <person name="Zhang J."/>
            <person name="Kudrna D."/>
            <person name="Lee S."/>
            <person name="Talag J."/>
            <person name="Welchert J."/>
            <person name="Wing R.A."/>
        </authorList>
    </citation>
    <scope>NUCLEOTIDE SEQUENCE [LARGE SCALE GENOMIC DNA]</scope>
</reference>
<dbReference type="AlphaFoldDB" id="A0A0E0JV36"/>
<dbReference type="EnsemblPlants" id="OPUNC02G01800.1">
    <property type="protein sequence ID" value="OPUNC02G01800.1"/>
    <property type="gene ID" value="OPUNC02G01800"/>
</dbReference>